<keyword evidence="2" id="KW-1185">Reference proteome</keyword>
<gene>
    <name evidence="1" type="ORF">KUTeg_004474</name>
</gene>
<dbReference type="PANTHER" id="PTHR16504:SF4">
    <property type="entry name" value="5'(3')-DEOXYRIBONUCLEOTIDASE"/>
    <property type="match status" value="1"/>
</dbReference>
<dbReference type="EMBL" id="JARBDR010000214">
    <property type="protein sequence ID" value="KAJ8319383.1"/>
    <property type="molecule type" value="Genomic_DNA"/>
</dbReference>
<dbReference type="SUPFAM" id="SSF56784">
    <property type="entry name" value="HAD-like"/>
    <property type="match status" value="1"/>
</dbReference>
<dbReference type="InterPro" id="IPR023214">
    <property type="entry name" value="HAD_sf"/>
</dbReference>
<reference evidence="1 2" key="1">
    <citation type="submission" date="2022-12" db="EMBL/GenBank/DDBJ databases">
        <title>Chromosome-level genome of Tegillarca granosa.</title>
        <authorList>
            <person name="Kim J."/>
        </authorList>
    </citation>
    <scope>NUCLEOTIDE SEQUENCE [LARGE SCALE GENOMIC DNA]</scope>
    <source>
        <strain evidence="1">Teg-2019</strain>
        <tissue evidence="1">Adductor muscle</tissue>
    </source>
</reference>
<sequence length="191" mass="22224">MSKKIGLMAEKRLRVLVDMDQVIADFEGYFLSQFRSKYPNDPFVPLEERNTFYLGDQYDGMSDDMHDKVRSIYHAEGFFRDLPEIEGALDALKEMSEMKGVDVFICSSPLFDYTYSPKEKIILARDKTLVNGHILIDDRVDIKGACTDPTWQHVLFTACHNKNIKVKGKKRLENWTDGSWKTLIEDFQKRL</sequence>
<dbReference type="Pfam" id="PF06941">
    <property type="entry name" value="NT5C"/>
    <property type="match status" value="1"/>
</dbReference>
<comment type="caution">
    <text evidence="1">The sequence shown here is derived from an EMBL/GenBank/DDBJ whole genome shotgun (WGS) entry which is preliminary data.</text>
</comment>
<dbReference type="Gene3D" id="1.10.40.40">
    <property type="entry name" value="Deoxyribonucleotidase, domain 2"/>
    <property type="match status" value="1"/>
</dbReference>
<evidence type="ECO:0000313" key="2">
    <source>
        <dbReference type="Proteomes" id="UP001217089"/>
    </source>
</evidence>
<dbReference type="InterPro" id="IPR010708">
    <property type="entry name" value="5'(3')-deoxyribonucleotidase"/>
</dbReference>
<accession>A0ABQ9FQ35</accession>
<dbReference type="InterPro" id="IPR036412">
    <property type="entry name" value="HAD-like_sf"/>
</dbReference>
<organism evidence="1 2">
    <name type="scientific">Tegillarca granosa</name>
    <name type="common">Malaysian cockle</name>
    <name type="synonym">Anadara granosa</name>
    <dbReference type="NCBI Taxonomy" id="220873"/>
    <lineage>
        <taxon>Eukaryota</taxon>
        <taxon>Metazoa</taxon>
        <taxon>Spiralia</taxon>
        <taxon>Lophotrochozoa</taxon>
        <taxon>Mollusca</taxon>
        <taxon>Bivalvia</taxon>
        <taxon>Autobranchia</taxon>
        <taxon>Pteriomorphia</taxon>
        <taxon>Arcoida</taxon>
        <taxon>Arcoidea</taxon>
        <taxon>Arcidae</taxon>
        <taxon>Tegillarca</taxon>
    </lineage>
</organism>
<proteinExistence type="predicted"/>
<name>A0ABQ9FQ35_TEGGR</name>
<evidence type="ECO:0000313" key="1">
    <source>
        <dbReference type="EMBL" id="KAJ8319383.1"/>
    </source>
</evidence>
<dbReference type="Proteomes" id="UP001217089">
    <property type="component" value="Unassembled WGS sequence"/>
</dbReference>
<dbReference type="Gene3D" id="3.40.50.1000">
    <property type="entry name" value="HAD superfamily/HAD-like"/>
    <property type="match status" value="1"/>
</dbReference>
<dbReference type="PANTHER" id="PTHR16504">
    <property type="entry name" value="5'(3')-DEOXYRIBONUCLEOTIDASE"/>
    <property type="match status" value="1"/>
</dbReference>
<protein>
    <submittedName>
        <fullName evidence="1">Uncharacterized protein</fullName>
    </submittedName>
</protein>